<dbReference type="RefSeq" id="WP_174813616.1">
    <property type="nucleotide sequence ID" value="NZ_BLKV01000001.1"/>
</dbReference>
<accession>A0A7I9XJD6</accession>
<evidence type="ECO:0000313" key="4">
    <source>
        <dbReference type="Proteomes" id="UP000465263"/>
    </source>
</evidence>
<organism evidence="3 4">
    <name type="scientific">Mycolicibacter senuensis</name>
    <dbReference type="NCBI Taxonomy" id="386913"/>
    <lineage>
        <taxon>Bacteria</taxon>
        <taxon>Bacillati</taxon>
        <taxon>Actinomycetota</taxon>
        <taxon>Actinomycetes</taxon>
        <taxon>Mycobacteriales</taxon>
        <taxon>Mycobacteriaceae</taxon>
        <taxon>Mycolicibacter</taxon>
    </lineage>
</organism>
<feature type="region of interest" description="Disordered" evidence="1">
    <location>
        <begin position="70"/>
        <end position="108"/>
    </location>
</feature>
<keyword evidence="2" id="KW-0812">Transmembrane</keyword>
<comment type="caution">
    <text evidence="3">The sequence shown here is derived from an EMBL/GenBank/DDBJ whole genome shotgun (WGS) entry which is preliminary data.</text>
</comment>
<keyword evidence="2" id="KW-1133">Transmembrane helix</keyword>
<gene>
    <name evidence="3" type="ORF">MSEN_17750</name>
</gene>
<dbReference type="InterPro" id="IPR021417">
    <property type="entry name" value="DUF3060"/>
</dbReference>
<evidence type="ECO:0000313" key="3">
    <source>
        <dbReference type="EMBL" id="GFG70055.1"/>
    </source>
</evidence>
<feature type="transmembrane region" description="Helical" evidence="2">
    <location>
        <begin position="44"/>
        <end position="64"/>
    </location>
</feature>
<sequence length="194" mass="19662">MNADDPEARIRELERPLSDFAKAAELTVSSAERPMSPPSGNRAVAVRAMAAVVVTGVAVAVFLISRGPTSTTPGFPTLPGTAAPTPSRSVPVAPAPSALPADPTPGRTETLTVSGAGADKTLACAGNRVSVSGVRNTVTLTGRCAGLTVSGIGNVVTVDFTPAITTSGVENRVTYRFGDPEVSTSGFDNVVERG</sequence>
<evidence type="ECO:0000256" key="2">
    <source>
        <dbReference type="SAM" id="Phobius"/>
    </source>
</evidence>
<evidence type="ECO:0008006" key="5">
    <source>
        <dbReference type="Google" id="ProtNLM"/>
    </source>
</evidence>
<feature type="compositionally biased region" description="Low complexity" evidence="1">
    <location>
        <begin position="82"/>
        <end position="105"/>
    </location>
</feature>
<protein>
    <recommendedName>
        <fullName evidence="5">DUF3060 domain-containing protein</fullName>
    </recommendedName>
</protein>
<evidence type="ECO:0000256" key="1">
    <source>
        <dbReference type="SAM" id="MobiDB-lite"/>
    </source>
</evidence>
<dbReference type="Pfam" id="PF11259">
    <property type="entry name" value="DUF3060"/>
    <property type="match status" value="1"/>
</dbReference>
<reference evidence="3 4" key="1">
    <citation type="journal article" date="2019" name="Emerg. Microbes Infect.">
        <title>Comprehensive subspecies identification of 175 nontuberculous mycobacteria species based on 7547 genomic profiles.</title>
        <authorList>
            <person name="Matsumoto Y."/>
            <person name="Kinjo T."/>
            <person name="Motooka D."/>
            <person name="Nabeya D."/>
            <person name="Jung N."/>
            <person name="Uechi K."/>
            <person name="Horii T."/>
            <person name="Iida T."/>
            <person name="Fujita J."/>
            <person name="Nakamura S."/>
        </authorList>
    </citation>
    <scope>NUCLEOTIDE SEQUENCE [LARGE SCALE GENOMIC DNA]</scope>
    <source>
        <strain evidence="3 4">JCM 16017</strain>
    </source>
</reference>
<keyword evidence="2" id="KW-0472">Membrane</keyword>
<name>A0A7I9XJD6_9MYCO</name>
<proteinExistence type="predicted"/>
<dbReference type="Proteomes" id="UP000465263">
    <property type="component" value="Unassembled WGS sequence"/>
</dbReference>
<dbReference type="EMBL" id="BLKV01000001">
    <property type="protein sequence ID" value="GFG70055.1"/>
    <property type="molecule type" value="Genomic_DNA"/>
</dbReference>
<keyword evidence="4" id="KW-1185">Reference proteome</keyword>
<dbReference type="AlphaFoldDB" id="A0A7I9XJD6"/>